<proteinExistence type="predicted"/>
<comment type="caution">
    <text evidence="2">The sequence shown here is derived from an EMBL/GenBank/DDBJ whole genome shotgun (WGS) entry which is preliminary data.</text>
</comment>
<evidence type="ECO:0000313" key="2">
    <source>
        <dbReference type="EMBL" id="KAF3951609.1"/>
    </source>
</evidence>
<dbReference type="AlphaFoldDB" id="A0A8J4QQP9"/>
<feature type="transmembrane region" description="Helical" evidence="1">
    <location>
        <begin position="12"/>
        <end position="28"/>
    </location>
</feature>
<evidence type="ECO:0000313" key="3">
    <source>
        <dbReference type="Proteomes" id="UP000737018"/>
    </source>
</evidence>
<evidence type="ECO:0000256" key="1">
    <source>
        <dbReference type="SAM" id="Phobius"/>
    </source>
</evidence>
<keyword evidence="3" id="KW-1185">Reference proteome</keyword>
<dbReference type="EMBL" id="JRKL02004866">
    <property type="protein sequence ID" value="KAF3951609.1"/>
    <property type="molecule type" value="Genomic_DNA"/>
</dbReference>
<sequence>MPVFKVKIVRNASLVSFSFTVYMISYALRALDLVVCTSSFGLAVKIGCLPALIGVIVTICQRLPRCNQQILNGKFP</sequence>
<gene>
    <name evidence="2" type="ORF">CMV_022763</name>
</gene>
<keyword evidence="1" id="KW-1133">Transmembrane helix</keyword>
<protein>
    <submittedName>
        <fullName evidence="2">Uncharacterized protein</fullName>
    </submittedName>
</protein>
<feature type="transmembrane region" description="Helical" evidence="1">
    <location>
        <begin position="40"/>
        <end position="60"/>
    </location>
</feature>
<keyword evidence="1" id="KW-0472">Membrane</keyword>
<organism evidence="2 3">
    <name type="scientific">Castanea mollissima</name>
    <name type="common">Chinese chestnut</name>
    <dbReference type="NCBI Taxonomy" id="60419"/>
    <lineage>
        <taxon>Eukaryota</taxon>
        <taxon>Viridiplantae</taxon>
        <taxon>Streptophyta</taxon>
        <taxon>Embryophyta</taxon>
        <taxon>Tracheophyta</taxon>
        <taxon>Spermatophyta</taxon>
        <taxon>Magnoliopsida</taxon>
        <taxon>eudicotyledons</taxon>
        <taxon>Gunneridae</taxon>
        <taxon>Pentapetalae</taxon>
        <taxon>rosids</taxon>
        <taxon>fabids</taxon>
        <taxon>Fagales</taxon>
        <taxon>Fagaceae</taxon>
        <taxon>Castanea</taxon>
    </lineage>
</organism>
<dbReference type="Proteomes" id="UP000737018">
    <property type="component" value="Unassembled WGS sequence"/>
</dbReference>
<reference evidence="2" key="1">
    <citation type="submission" date="2020-03" db="EMBL/GenBank/DDBJ databases">
        <title>Castanea mollissima Vanexum genome sequencing.</title>
        <authorList>
            <person name="Staton M."/>
        </authorList>
    </citation>
    <scope>NUCLEOTIDE SEQUENCE</scope>
    <source>
        <tissue evidence="2">Leaf</tissue>
    </source>
</reference>
<keyword evidence="1" id="KW-0812">Transmembrane</keyword>
<accession>A0A8J4QQP9</accession>
<name>A0A8J4QQP9_9ROSI</name>